<comment type="caution">
    <text evidence="3">The sequence shown here is derived from an EMBL/GenBank/DDBJ whole genome shotgun (WGS) entry which is preliminary data.</text>
</comment>
<sequence>MAGAVFEAVHGRRKERGAEGSHRRLPAHARRRPQQARGFDKSEVVGVSTSVWG</sequence>
<evidence type="ECO:0000313" key="3">
    <source>
        <dbReference type="EMBL" id="KAJ6833040.1"/>
    </source>
</evidence>
<dbReference type="EMBL" id="JANAVB010015599">
    <property type="protein sequence ID" value="KAJ6833040.1"/>
    <property type="molecule type" value="Genomic_DNA"/>
</dbReference>
<evidence type="ECO:0000313" key="4">
    <source>
        <dbReference type="Proteomes" id="UP001140949"/>
    </source>
</evidence>
<dbReference type="Proteomes" id="UP001140949">
    <property type="component" value="Unassembled WGS sequence"/>
</dbReference>
<proteinExistence type="predicted"/>
<reference evidence="3" key="1">
    <citation type="journal article" date="2023" name="GigaByte">
        <title>Genome assembly of the bearded iris, Iris pallida Lam.</title>
        <authorList>
            <person name="Bruccoleri R.E."/>
            <person name="Oakeley E.J."/>
            <person name="Faust A.M.E."/>
            <person name="Altorfer M."/>
            <person name="Dessus-Babus S."/>
            <person name="Burckhardt D."/>
            <person name="Oertli M."/>
            <person name="Naumann U."/>
            <person name="Petersen F."/>
            <person name="Wong J."/>
        </authorList>
    </citation>
    <scope>NUCLEOTIDE SEQUENCE</scope>
    <source>
        <strain evidence="3">GSM-AAB239-AS_SAM_17_03QT</strain>
    </source>
</reference>
<organism evidence="3 4">
    <name type="scientific">Iris pallida</name>
    <name type="common">Sweet iris</name>
    <dbReference type="NCBI Taxonomy" id="29817"/>
    <lineage>
        <taxon>Eukaryota</taxon>
        <taxon>Viridiplantae</taxon>
        <taxon>Streptophyta</taxon>
        <taxon>Embryophyta</taxon>
        <taxon>Tracheophyta</taxon>
        <taxon>Spermatophyta</taxon>
        <taxon>Magnoliopsida</taxon>
        <taxon>Liliopsida</taxon>
        <taxon>Asparagales</taxon>
        <taxon>Iridaceae</taxon>
        <taxon>Iridoideae</taxon>
        <taxon>Irideae</taxon>
        <taxon>Iris</taxon>
    </lineage>
</organism>
<evidence type="ECO:0000313" key="2">
    <source>
        <dbReference type="EMBL" id="KAJ6811626.1"/>
    </source>
</evidence>
<dbReference type="EMBL" id="JANAVB010031496">
    <property type="protein sequence ID" value="KAJ6811626.1"/>
    <property type="molecule type" value="Genomic_DNA"/>
</dbReference>
<reference evidence="3" key="2">
    <citation type="submission" date="2023-04" db="EMBL/GenBank/DDBJ databases">
        <authorList>
            <person name="Bruccoleri R.E."/>
            <person name="Oakeley E.J."/>
            <person name="Faust A.-M."/>
            <person name="Dessus-Babus S."/>
            <person name="Altorfer M."/>
            <person name="Burckhardt D."/>
            <person name="Oertli M."/>
            <person name="Naumann U."/>
            <person name="Petersen F."/>
            <person name="Wong J."/>
        </authorList>
    </citation>
    <scope>NUCLEOTIDE SEQUENCE</scope>
    <source>
        <strain evidence="3">GSM-AAB239-AS_SAM_17_03QT</strain>
        <tissue evidence="3">Leaf</tissue>
    </source>
</reference>
<gene>
    <name evidence="2" type="ORF">M6B38_153525</name>
    <name evidence="3" type="ORF">M6B38_342930</name>
</gene>
<evidence type="ECO:0000256" key="1">
    <source>
        <dbReference type="SAM" id="MobiDB-lite"/>
    </source>
</evidence>
<protein>
    <submittedName>
        <fullName evidence="3">Uncharacterized protein</fullName>
    </submittedName>
</protein>
<feature type="compositionally biased region" description="Basic residues" evidence="1">
    <location>
        <begin position="23"/>
        <end position="34"/>
    </location>
</feature>
<keyword evidence="4" id="KW-1185">Reference proteome</keyword>
<name>A0AAX6GW87_IRIPA</name>
<feature type="region of interest" description="Disordered" evidence="1">
    <location>
        <begin position="1"/>
        <end position="53"/>
    </location>
</feature>
<dbReference type="AlphaFoldDB" id="A0AAX6GW87"/>
<accession>A0AAX6GW87</accession>